<gene>
    <name evidence="3" type="ORF">G3446_25100</name>
</gene>
<name>A0A6M0K5N5_9GAMM</name>
<dbReference type="Proteomes" id="UP000483379">
    <property type="component" value="Unassembled WGS sequence"/>
</dbReference>
<protein>
    <submittedName>
        <fullName evidence="3">DUF4351 domain-containing protein</fullName>
    </submittedName>
</protein>
<dbReference type="PANTHER" id="PTHR35586">
    <property type="entry name" value="SLL1691 PROTEIN"/>
    <property type="match status" value="1"/>
</dbReference>
<evidence type="ECO:0000313" key="3">
    <source>
        <dbReference type="EMBL" id="NEV65088.1"/>
    </source>
</evidence>
<dbReference type="RefSeq" id="WP_164456417.1">
    <property type="nucleotide sequence ID" value="NZ_JAAIJQ010000147.1"/>
</dbReference>
<evidence type="ECO:0000313" key="4">
    <source>
        <dbReference type="Proteomes" id="UP000483379"/>
    </source>
</evidence>
<reference evidence="3 4" key="1">
    <citation type="submission" date="2020-02" db="EMBL/GenBank/DDBJ databases">
        <title>Genome sequences of Thiorhodococcus mannitoliphagus and Thiorhodococcus minor, purple sulfur photosynthetic bacteria in the gammaproteobacterial family, Chromatiaceae.</title>
        <authorList>
            <person name="Aviles F.A."/>
            <person name="Meyer T.E."/>
            <person name="Kyndt J.A."/>
        </authorList>
    </citation>
    <scope>NUCLEOTIDE SEQUENCE [LARGE SCALE GENOMIC DNA]</scope>
    <source>
        <strain evidence="3 4">DSM 11518</strain>
    </source>
</reference>
<sequence length="357" mass="41566">MSPHDVSTTDADLAASERSDYDSPWKEAIGAYFRPFMQLFFEPVHARIDWSQPHEFLDSELQKITGDSQLGKRFADRLVRARSREGQELWLLIHIEIQGQADIAFNHRMFQYFYRIHDHHPEAEIISLAVLTNQPDCSRLGRYVSGHGDYGVQFRFRVHNLQAWSSQWDQLKAQAARNPFAVVALAQLAAHRKTSDPERKASKREIIWLLYHYRYAREDALALLRFIDWMLRLPRVLELELRDELIKLEESTKMPYVMSYEQMALERGQKLGEKRGQKLGEKRGEKRGERRGEKRGEKRAASNILLRQIQAKFGAPTPEQRQRIDAAELPQLDAWLDRILTASSLEELLDEDQASVS</sequence>
<dbReference type="Pfam" id="PF14261">
    <property type="entry name" value="DUF4351"/>
    <property type="match status" value="1"/>
</dbReference>
<keyword evidence="4" id="KW-1185">Reference proteome</keyword>
<feature type="region of interest" description="Disordered" evidence="1">
    <location>
        <begin position="271"/>
        <end position="299"/>
    </location>
</feature>
<feature type="domain" description="DUF4351" evidence="2">
    <location>
        <begin position="295"/>
        <end position="348"/>
    </location>
</feature>
<dbReference type="InterPro" id="IPR025587">
    <property type="entry name" value="DUF4351"/>
</dbReference>
<evidence type="ECO:0000256" key="1">
    <source>
        <dbReference type="SAM" id="MobiDB-lite"/>
    </source>
</evidence>
<evidence type="ECO:0000259" key="2">
    <source>
        <dbReference type="Pfam" id="PF14261"/>
    </source>
</evidence>
<accession>A0A6M0K5N5</accession>
<organism evidence="3 4">
    <name type="scientific">Thiorhodococcus minor</name>
    <dbReference type="NCBI Taxonomy" id="57489"/>
    <lineage>
        <taxon>Bacteria</taxon>
        <taxon>Pseudomonadati</taxon>
        <taxon>Pseudomonadota</taxon>
        <taxon>Gammaproteobacteria</taxon>
        <taxon>Chromatiales</taxon>
        <taxon>Chromatiaceae</taxon>
        <taxon>Thiorhodococcus</taxon>
    </lineage>
</organism>
<dbReference type="PANTHER" id="PTHR35586:SF1">
    <property type="entry name" value="SLL1691 PROTEIN"/>
    <property type="match status" value="1"/>
</dbReference>
<dbReference type="EMBL" id="JAAIJQ010000147">
    <property type="protein sequence ID" value="NEV65088.1"/>
    <property type="molecule type" value="Genomic_DNA"/>
</dbReference>
<proteinExistence type="predicted"/>
<comment type="caution">
    <text evidence="3">The sequence shown here is derived from an EMBL/GenBank/DDBJ whole genome shotgun (WGS) entry which is preliminary data.</text>
</comment>
<dbReference type="AlphaFoldDB" id="A0A6M0K5N5"/>